<dbReference type="STRING" id="588898.BB347_05960"/>
<feature type="transmembrane region" description="Helical" evidence="7">
    <location>
        <begin position="102"/>
        <end position="123"/>
    </location>
</feature>
<feature type="transmembrane region" description="Helical" evidence="7">
    <location>
        <begin position="316"/>
        <end position="339"/>
    </location>
</feature>
<dbReference type="RefSeq" id="WP_076581975.1">
    <property type="nucleotide sequence ID" value="NZ_CP019327.1"/>
</dbReference>
<evidence type="ECO:0000256" key="1">
    <source>
        <dbReference type="ARBA" id="ARBA00004651"/>
    </source>
</evidence>
<evidence type="ECO:0000313" key="9">
    <source>
        <dbReference type="EMBL" id="SIR79908.1"/>
    </source>
</evidence>
<dbReference type="AlphaFoldDB" id="A0A1N7DVT8"/>
<feature type="transmembrane region" description="Helical" evidence="7">
    <location>
        <begin position="351"/>
        <end position="376"/>
    </location>
</feature>
<dbReference type="GO" id="GO:0005886">
    <property type="term" value="C:plasma membrane"/>
    <property type="evidence" value="ECO:0007669"/>
    <property type="project" value="UniProtKB-SubCell"/>
</dbReference>
<reference evidence="8 11" key="1">
    <citation type="submission" date="2017-01" db="EMBL/GenBank/DDBJ databases">
        <title>Complete genome sequence of Haloterrigena daqingensis type strain (JX313T).</title>
        <authorList>
            <person name="Shuang W."/>
        </authorList>
    </citation>
    <scope>NUCLEOTIDE SEQUENCE [LARGE SCALE GENOMIC DNA]</scope>
    <source>
        <strain evidence="8 11">JX313</strain>
    </source>
</reference>
<dbReference type="InterPro" id="IPR005614">
    <property type="entry name" value="NrfD-like"/>
</dbReference>
<dbReference type="InterPro" id="IPR052049">
    <property type="entry name" value="Electron_transfer_protein"/>
</dbReference>
<evidence type="ECO:0000313" key="11">
    <source>
        <dbReference type="Proteomes" id="UP000187321"/>
    </source>
</evidence>
<dbReference type="KEGG" id="hda:BB347_05960"/>
<keyword evidence="6 7" id="KW-0472">Membrane</keyword>
<dbReference type="PANTHER" id="PTHR34856">
    <property type="entry name" value="PROTEIN NRFD"/>
    <property type="match status" value="1"/>
</dbReference>
<feature type="transmembrane region" description="Helical" evidence="7">
    <location>
        <begin position="202"/>
        <end position="226"/>
    </location>
</feature>
<keyword evidence="10" id="KW-1185">Reference proteome</keyword>
<gene>
    <name evidence="8" type="ORF">BB347_05960</name>
    <name evidence="9" type="ORF">SAMN05421809_2274</name>
</gene>
<keyword evidence="5 7" id="KW-1133">Transmembrane helix</keyword>
<dbReference type="OrthoDB" id="200631at2157"/>
<evidence type="ECO:0000256" key="4">
    <source>
        <dbReference type="ARBA" id="ARBA00022692"/>
    </source>
</evidence>
<dbReference type="EMBL" id="FTNP01000003">
    <property type="protein sequence ID" value="SIR79908.1"/>
    <property type="molecule type" value="Genomic_DNA"/>
</dbReference>
<sequence>MTDDVPVERVLRPLHTTTWKFLALLVLLGLGMLLFLEAWITQLRNGLIMTGLGDWGTGGGVPWGMYIGSFIWWVGIAHGGIAVSAAVRVFKMDQFEPIARIGEIVTLVALPMAAANIVFDLGGPDRLINTMIMWPQTVHHSPLAWDVAVVSLYLVLSMTYLTLTMRAELYALMDRVPRYLRPVYGLLLLGYRPEEDEKAEQMAYWLAIAILALVPLLSGGVVPWLFSLVGAQPGWFGAATGPAMLFESLASAIAFVIVVGAAFRYAYDWEFIDDAVFRGLTKALTVLSMAVLWFLLHDTLSGVYAAPVQDEALTETLLTMPLFWVAVAGITIPALYMLATIVRPSAYSLPAVVAGAISVSIAIWIKKLIFVVEGLLYPTTPPLANLYPTGSYSPTAIEWVVVVSTVVIAALLIALATKIIPMVELDPEEI</sequence>
<evidence type="ECO:0000313" key="8">
    <source>
        <dbReference type="EMBL" id="APX96205.1"/>
    </source>
</evidence>
<dbReference type="Proteomes" id="UP000185687">
    <property type="component" value="Unassembled WGS sequence"/>
</dbReference>
<dbReference type="Pfam" id="PF03916">
    <property type="entry name" value="NrfD"/>
    <property type="match status" value="1"/>
</dbReference>
<dbReference type="PANTHER" id="PTHR34856:SF2">
    <property type="entry name" value="PROTEIN NRFD"/>
    <property type="match status" value="1"/>
</dbReference>
<dbReference type="EMBL" id="CP019327">
    <property type="protein sequence ID" value="APX96205.1"/>
    <property type="molecule type" value="Genomic_DNA"/>
</dbReference>
<feature type="transmembrane region" description="Helical" evidence="7">
    <location>
        <begin position="279"/>
        <end position="296"/>
    </location>
</feature>
<evidence type="ECO:0000256" key="7">
    <source>
        <dbReference type="SAM" id="Phobius"/>
    </source>
</evidence>
<keyword evidence="4 7" id="KW-0812">Transmembrane</keyword>
<dbReference type="GeneID" id="30955469"/>
<feature type="transmembrane region" description="Helical" evidence="7">
    <location>
        <begin position="396"/>
        <end position="416"/>
    </location>
</feature>
<evidence type="ECO:0000256" key="6">
    <source>
        <dbReference type="ARBA" id="ARBA00023136"/>
    </source>
</evidence>
<dbReference type="Proteomes" id="UP000187321">
    <property type="component" value="Chromosome"/>
</dbReference>
<proteinExistence type="inferred from homology"/>
<reference evidence="9 10" key="2">
    <citation type="submission" date="2017-01" db="EMBL/GenBank/DDBJ databases">
        <authorList>
            <person name="Mah S.A."/>
            <person name="Swanson W.J."/>
            <person name="Moy G.W."/>
            <person name="Vacquier V.D."/>
        </authorList>
    </citation>
    <scope>NUCLEOTIDE SEQUENCE [LARGE SCALE GENOMIC DNA]</scope>
    <source>
        <strain evidence="9 10">CGMCC 1.8909</strain>
    </source>
</reference>
<evidence type="ECO:0000256" key="5">
    <source>
        <dbReference type="ARBA" id="ARBA00022989"/>
    </source>
</evidence>
<accession>A0A1N7DVT8</accession>
<organism evidence="9 10">
    <name type="scientific">Natronorubrum daqingense</name>
    <dbReference type="NCBI Taxonomy" id="588898"/>
    <lineage>
        <taxon>Archaea</taxon>
        <taxon>Methanobacteriati</taxon>
        <taxon>Methanobacteriota</taxon>
        <taxon>Stenosarchaea group</taxon>
        <taxon>Halobacteria</taxon>
        <taxon>Halobacteriales</taxon>
        <taxon>Natrialbaceae</taxon>
        <taxon>Natronorubrum</taxon>
    </lineage>
</organism>
<comment type="subcellular location">
    <subcellularLocation>
        <location evidence="1">Cell membrane</location>
        <topology evidence="1">Multi-pass membrane protein</topology>
    </subcellularLocation>
</comment>
<evidence type="ECO:0000256" key="2">
    <source>
        <dbReference type="ARBA" id="ARBA00008929"/>
    </source>
</evidence>
<name>A0A1N7DVT8_9EURY</name>
<feature type="transmembrane region" description="Helical" evidence="7">
    <location>
        <begin position="70"/>
        <end position="90"/>
    </location>
</feature>
<feature type="transmembrane region" description="Helical" evidence="7">
    <location>
        <begin position="143"/>
        <end position="163"/>
    </location>
</feature>
<protein>
    <submittedName>
        <fullName evidence="9">Prokaryotic molybdopterin-containing oxidoreductase family, membrane subunit</fullName>
    </submittedName>
</protein>
<comment type="similarity">
    <text evidence="2">Belongs to the NrfD family.</text>
</comment>
<keyword evidence="3" id="KW-1003">Cell membrane</keyword>
<evidence type="ECO:0000313" key="10">
    <source>
        <dbReference type="Proteomes" id="UP000185687"/>
    </source>
</evidence>
<evidence type="ECO:0000256" key="3">
    <source>
        <dbReference type="ARBA" id="ARBA00022475"/>
    </source>
</evidence>
<feature type="transmembrane region" description="Helical" evidence="7">
    <location>
        <begin position="246"/>
        <end position="267"/>
    </location>
</feature>
<feature type="transmembrane region" description="Helical" evidence="7">
    <location>
        <begin position="21"/>
        <end position="40"/>
    </location>
</feature>